<dbReference type="GO" id="GO:0005774">
    <property type="term" value="C:vacuolar membrane"/>
    <property type="evidence" value="ECO:0007669"/>
    <property type="project" value="TreeGrafter"/>
</dbReference>
<dbReference type="GO" id="GO:0015187">
    <property type="term" value="F:glycine transmembrane transporter activity"/>
    <property type="evidence" value="ECO:0007669"/>
    <property type="project" value="TreeGrafter"/>
</dbReference>
<feature type="transmembrane region" description="Helical" evidence="7">
    <location>
        <begin position="360"/>
        <end position="379"/>
    </location>
</feature>
<feature type="transmembrane region" description="Helical" evidence="7">
    <location>
        <begin position="296"/>
        <end position="317"/>
    </location>
</feature>
<gene>
    <name evidence="10" type="ORF">AV530_008115</name>
</gene>
<dbReference type="PANTHER" id="PTHR22950:SF188">
    <property type="entry name" value="PROTON-COUPLED AMINO ACID TRANSPORTER 1"/>
    <property type="match status" value="1"/>
</dbReference>
<evidence type="ECO:0000256" key="6">
    <source>
        <dbReference type="SAM" id="MobiDB-lite"/>
    </source>
</evidence>
<sequence>MLVAGLALALCALQLCPPALGGSQPALLVERSGSRRLSKVGGFSWENCGDGKDPVVLQSLSVAPDPISIPGSLRVSAAVSGKKTMASPLKVSLVVEKALGDLWVQLPCIDQLGSCTYNDVCTIIDNLIPPGTPCPEPLLTYGIPCHCPFKAGSYSLPASDFDLPDVELPSWMTNGNYRVQAVASSSGEELACVKLSFSLKSQERARPGLRGVGRQRETMSTRRLRSEDYNDYSSTDVTPEGSPPGGINGFAHPESYQRFGETNGTTWYQTLIHLLKGNVGTGLLGLSLAVKNAGILLGPLSLLVMGVAAVHCMGILVKCAHHFCYRFQKQFVDYGDAVMYGLESTPSACLRTHAVWGRRVVALFLIITQLGFCCVYFVFLADNLKQVVSAANGTTNDCSSNRTVTMTPTMDSRLYMLSLLPFVVLLTFIQNLKVLSIFSMLANVAMLTSLIVIYQYIVRGIPDPSDLPLAAAWKTYPLFFGTAVFAFEGIGVVLPLENKMKNPRQFPVILYVGMTIVTILYISLGVLGYLRFGADIQASITLNLPNCWLYQAVKLLFSIGIFFTYAVQFYVPAEIIIPPLIARVSERWGWLVNLLLRVALVGVTCVLAILIPRLDIVISLVGSVSSSALALIFPPLLEIATYSAEGLHPLVIVKDIAISLFGFLGFVVGTYEALVELATPATTIVNSTSAIVQ</sequence>
<dbReference type="GO" id="GO:0015193">
    <property type="term" value="F:L-proline transmembrane transporter activity"/>
    <property type="evidence" value="ECO:0007669"/>
    <property type="project" value="TreeGrafter"/>
</dbReference>
<feature type="transmembrane region" description="Helical" evidence="7">
    <location>
        <begin position="649"/>
        <end position="671"/>
    </location>
</feature>
<dbReference type="STRING" id="372326.A0A1V4KUF5"/>
<keyword evidence="4 7" id="KW-1133">Transmembrane helix</keyword>
<dbReference type="InterPro" id="IPR013057">
    <property type="entry name" value="AA_transpt_TM"/>
</dbReference>
<comment type="caution">
    <text evidence="10">The sequence shown here is derived from an EMBL/GenBank/DDBJ whole genome shotgun (WGS) entry which is preliminary data.</text>
</comment>
<feature type="transmembrane region" description="Helical" evidence="7">
    <location>
        <begin position="588"/>
        <end position="610"/>
    </location>
</feature>
<dbReference type="AlphaFoldDB" id="A0A1V4KUF5"/>
<evidence type="ECO:0000256" key="4">
    <source>
        <dbReference type="ARBA" id="ARBA00022989"/>
    </source>
</evidence>
<feature type="chain" id="PRO_5013116101" evidence="8">
    <location>
        <begin position="22"/>
        <end position="693"/>
    </location>
</feature>
<organism evidence="10 11">
    <name type="scientific">Patagioenas fasciata monilis</name>
    <dbReference type="NCBI Taxonomy" id="372326"/>
    <lineage>
        <taxon>Eukaryota</taxon>
        <taxon>Metazoa</taxon>
        <taxon>Chordata</taxon>
        <taxon>Craniata</taxon>
        <taxon>Vertebrata</taxon>
        <taxon>Euteleostomi</taxon>
        <taxon>Archelosauria</taxon>
        <taxon>Archosauria</taxon>
        <taxon>Dinosauria</taxon>
        <taxon>Saurischia</taxon>
        <taxon>Theropoda</taxon>
        <taxon>Coelurosauria</taxon>
        <taxon>Aves</taxon>
        <taxon>Neognathae</taxon>
        <taxon>Neoaves</taxon>
        <taxon>Columbimorphae</taxon>
        <taxon>Columbiformes</taxon>
        <taxon>Columbidae</taxon>
        <taxon>Patagioenas</taxon>
    </lineage>
</organism>
<evidence type="ECO:0000313" key="10">
    <source>
        <dbReference type="EMBL" id="OPJ88083.1"/>
    </source>
</evidence>
<feature type="transmembrane region" description="Helical" evidence="7">
    <location>
        <begin position="436"/>
        <end position="457"/>
    </location>
</feature>
<dbReference type="Pfam" id="PF02221">
    <property type="entry name" value="E1_DerP2_DerF2"/>
    <property type="match status" value="1"/>
</dbReference>
<feature type="region of interest" description="Disordered" evidence="6">
    <location>
        <begin position="206"/>
        <end position="247"/>
    </location>
</feature>
<dbReference type="Gene3D" id="2.70.220.10">
    <property type="entry name" value="Ganglioside GM2 activator"/>
    <property type="match status" value="1"/>
</dbReference>
<accession>A0A1V4KUF5</accession>
<reference evidence="10 11" key="1">
    <citation type="submission" date="2016-02" db="EMBL/GenBank/DDBJ databases">
        <title>Band-tailed pigeon sequencing and assembly.</title>
        <authorList>
            <person name="Soares A.E."/>
            <person name="Novak B.J."/>
            <person name="Rice E.S."/>
            <person name="O'Connell B."/>
            <person name="Chang D."/>
            <person name="Weber S."/>
            <person name="Shapiro B."/>
        </authorList>
    </citation>
    <scope>NUCLEOTIDE SEQUENCE [LARGE SCALE GENOMIC DNA]</scope>
    <source>
        <strain evidence="10">BTP2013</strain>
        <tissue evidence="10">Blood</tissue>
    </source>
</reference>
<dbReference type="Proteomes" id="UP000190648">
    <property type="component" value="Unassembled WGS sequence"/>
</dbReference>
<dbReference type="PANTHER" id="PTHR22950">
    <property type="entry name" value="AMINO ACID TRANSPORTER"/>
    <property type="match status" value="1"/>
</dbReference>
<feature type="transmembrane region" description="Helical" evidence="7">
    <location>
        <begin position="508"/>
        <end position="528"/>
    </location>
</feature>
<feature type="domain" description="MD-2-related lipid-recognition" evidence="9">
    <location>
        <begin position="45"/>
        <end position="197"/>
    </location>
</feature>
<dbReference type="EMBL" id="LSYS01001584">
    <property type="protein sequence ID" value="OPJ88083.1"/>
    <property type="molecule type" value="Genomic_DNA"/>
</dbReference>
<dbReference type="InterPro" id="IPR036846">
    <property type="entry name" value="GM2-AP_sf"/>
</dbReference>
<dbReference type="GO" id="GO:0015180">
    <property type="term" value="F:L-alanine transmembrane transporter activity"/>
    <property type="evidence" value="ECO:0007669"/>
    <property type="project" value="TreeGrafter"/>
</dbReference>
<evidence type="ECO:0000313" key="11">
    <source>
        <dbReference type="Proteomes" id="UP000190648"/>
    </source>
</evidence>
<feature type="transmembrane region" description="Helical" evidence="7">
    <location>
        <begin position="548"/>
        <end position="567"/>
    </location>
</feature>
<evidence type="ECO:0000256" key="3">
    <source>
        <dbReference type="ARBA" id="ARBA00022729"/>
    </source>
</evidence>
<keyword evidence="2 7" id="KW-0812">Transmembrane</keyword>
<evidence type="ECO:0000259" key="9">
    <source>
        <dbReference type="SMART" id="SM00737"/>
    </source>
</evidence>
<name>A0A1V4KUF5_PATFA</name>
<evidence type="ECO:0000256" key="5">
    <source>
        <dbReference type="ARBA" id="ARBA00023136"/>
    </source>
</evidence>
<proteinExistence type="predicted"/>
<dbReference type="GO" id="GO:0005280">
    <property type="term" value="F:amino acid:proton symporter activity"/>
    <property type="evidence" value="ECO:0007669"/>
    <property type="project" value="TreeGrafter"/>
</dbReference>
<feature type="signal peptide" evidence="8">
    <location>
        <begin position="1"/>
        <end position="21"/>
    </location>
</feature>
<dbReference type="SMART" id="SM00737">
    <property type="entry name" value="ML"/>
    <property type="match status" value="1"/>
</dbReference>
<feature type="compositionally biased region" description="Basic and acidic residues" evidence="6">
    <location>
        <begin position="214"/>
        <end position="228"/>
    </location>
</feature>
<dbReference type="InterPro" id="IPR003172">
    <property type="entry name" value="ML_dom"/>
</dbReference>
<protein>
    <submittedName>
        <fullName evidence="10">Proton-coupled amino acid transporter 1</fullName>
    </submittedName>
</protein>
<comment type="subcellular location">
    <subcellularLocation>
        <location evidence="1">Membrane</location>
        <topology evidence="1">Multi-pass membrane protein</topology>
    </subcellularLocation>
</comment>
<feature type="transmembrane region" description="Helical" evidence="7">
    <location>
        <begin position="477"/>
        <end position="496"/>
    </location>
</feature>
<feature type="transmembrane region" description="Helical" evidence="7">
    <location>
        <begin position="412"/>
        <end position="429"/>
    </location>
</feature>
<evidence type="ECO:0000256" key="1">
    <source>
        <dbReference type="ARBA" id="ARBA00004141"/>
    </source>
</evidence>
<dbReference type="OrthoDB" id="1684102at2759"/>
<keyword evidence="3 8" id="KW-0732">Signal</keyword>
<evidence type="ECO:0000256" key="2">
    <source>
        <dbReference type="ARBA" id="ARBA00022692"/>
    </source>
</evidence>
<dbReference type="Pfam" id="PF01490">
    <property type="entry name" value="Aa_trans"/>
    <property type="match status" value="1"/>
</dbReference>
<evidence type="ECO:0000256" key="7">
    <source>
        <dbReference type="SAM" id="Phobius"/>
    </source>
</evidence>
<keyword evidence="5 7" id="KW-0472">Membrane</keyword>
<dbReference type="SUPFAM" id="SSF63707">
    <property type="entry name" value="Ganglioside M2 (gm2) activator"/>
    <property type="match status" value="1"/>
</dbReference>
<keyword evidence="11" id="KW-1185">Reference proteome</keyword>
<evidence type="ECO:0000256" key="8">
    <source>
        <dbReference type="SAM" id="SignalP"/>
    </source>
</evidence>